<evidence type="ECO:0000256" key="2">
    <source>
        <dbReference type="ARBA" id="ARBA00022695"/>
    </source>
</evidence>
<protein>
    <recommendedName>
        <fullName evidence="7">Reverse transcriptase RNase H-like domain-containing protein</fullName>
    </recommendedName>
</protein>
<evidence type="ECO:0000256" key="1">
    <source>
        <dbReference type="ARBA" id="ARBA00022679"/>
    </source>
</evidence>
<dbReference type="GO" id="GO:0004519">
    <property type="term" value="F:endonuclease activity"/>
    <property type="evidence" value="ECO:0007669"/>
    <property type="project" value="UniProtKB-KW"/>
</dbReference>
<dbReference type="AlphaFoldDB" id="A0A8K0FYL8"/>
<dbReference type="InterPro" id="IPR041373">
    <property type="entry name" value="RT_RNaseH"/>
</dbReference>
<keyword evidence="6" id="KW-0695">RNA-directed DNA polymerase</keyword>
<evidence type="ECO:0000256" key="3">
    <source>
        <dbReference type="ARBA" id="ARBA00022722"/>
    </source>
</evidence>
<dbReference type="InterPro" id="IPR050951">
    <property type="entry name" value="Retrovirus_Pol_polyprotein"/>
</dbReference>
<dbReference type="EMBL" id="VTPC01091179">
    <property type="protein sequence ID" value="KAF2879403.1"/>
    <property type="molecule type" value="Genomic_DNA"/>
</dbReference>
<dbReference type="SUPFAM" id="SSF56672">
    <property type="entry name" value="DNA/RNA polymerases"/>
    <property type="match status" value="1"/>
</dbReference>
<gene>
    <name evidence="8" type="ORF">ILUMI_26776</name>
</gene>
<feature type="domain" description="Reverse transcriptase RNase H-like" evidence="7">
    <location>
        <begin position="100"/>
        <end position="203"/>
    </location>
</feature>
<sequence>MCRKIQQKPNQEIQTERRDSISFTQLQTIAGKKEITGLDQFDNDSVYNKDFIVLHQLYKEFPKTEDNDKEVTRPEVLFAEHGKGSNKFESDFTNRIEDVITITCDARLTGIASVLSHIKNSIARPIAFVSRLLTAAERNYSQLDREALAFAFSTDKFVMYLYGRPFTLITDNRPLTRMFHQDVKLPAITSTCLLRYAVFLQGFNYKLMHRKTEDHFNVDFLSRAPSEMKSYGTKMF</sequence>
<dbReference type="GO" id="GO:0003964">
    <property type="term" value="F:RNA-directed DNA polymerase activity"/>
    <property type="evidence" value="ECO:0007669"/>
    <property type="project" value="UniProtKB-KW"/>
</dbReference>
<evidence type="ECO:0000313" key="9">
    <source>
        <dbReference type="Proteomes" id="UP000801492"/>
    </source>
</evidence>
<evidence type="ECO:0000256" key="4">
    <source>
        <dbReference type="ARBA" id="ARBA00022759"/>
    </source>
</evidence>
<keyword evidence="1" id="KW-0808">Transferase</keyword>
<dbReference type="OrthoDB" id="6775458at2759"/>
<dbReference type="InterPro" id="IPR043502">
    <property type="entry name" value="DNA/RNA_pol_sf"/>
</dbReference>
<evidence type="ECO:0000256" key="5">
    <source>
        <dbReference type="ARBA" id="ARBA00022801"/>
    </source>
</evidence>
<keyword evidence="4" id="KW-0255">Endonuclease</keyword>
<keyword evidence="9" id="KW-1185">Reference proteome</keyword>
<evidence type="ECO:0000313" key="8">
    <source>
        <dbReference type="EMBL" id="KAF2879403.1"/>
    </source>
</evidence>
<evidence type="ECO:0000256" key="6">
    <source>
        <dbReference type="ARBA" id="ARBA00022918"/>
    </source>
</evidence>
<name>A0A8K0FYL8_IGNLU</name>
<dbReference type="PANTHER" id="PTHR37984:SF5">
    <property type="entry name" value="PROTEIN NYNRIN-LIKE"/>
    <property type="match status" value="1"/>
</dbReference>
<proteinExistence type="predicted"/>
<comment type="caution">
    <text evidence="8">The sequence shown here is derived from an EMBL/GenBank/DDBJ whole genome shotgun (WGS) entry which is preliminary data.</text>
</comment>
<organism evidence="8 9">
    <name type="scientific">Ignelater luminosus</name>
    <name type="common">Cucubano</name>
    <name type="synonym">Pyrophorus luminosus</name>
    <dbReference type="NCBI Taxonomy" id="2038154"/>
    <lineage>
        <taxon>Eukaryota</taxon>
        <taxon>Metazoa</taxon>
        <taxon>Ecdysozoa</taxon>
        <taxon>Arthropoda</taxon>
        <taxon>Hexapoda</taxon>
        <taxon>Insecta</taxon>
        <taxon>Pterygota</taxon>
        <taxon>Neoptera</taxon>
        <taxon>Endopterygota</taxon>
        <taxon>Coleoptera</taxon>
        <taxon>Polyphaga</taxon>
        <taxon>Elateriformia</taxon>
        <taxon>Elateroidea</taxon>
        <taxon>Elateridae</taxon>
        <taxon>Agrypninae</taxon>
        <taxon>Pyrophorini</taxon>
        <taxon>Ignelater</taxon>
    </lineage>
</organism>
<evidence type="ECO:0000259" key="7">
    <source>
        <dbReference type="Pfam" id="PF17917"/>
    </source>
</evidence>
<dbReference type="Pfam" id="PF17917">
    <property type="entry name" value="RT_RNaseH"/>
    <property type="match status" value="1"/>
</dbReference>
<keyword evidence="5" id="KW-0378">Hydrolase</keyword>
<reference evidence="8" key="1">
    <citation type="submission" date="2019-08" db="EMBL/GenBank/DDBJ databases">
        <title>The genome of the North American firefly Photinus pyralis.</title>
        <authorList>
            <consortium name="Photinus pyralis genome working group"/>
            <person name="Fallon T.R."/>
            <person name="Sander Lower S.E."/>
            <person name="Weng J.-K."/>
        </authorList>
    </citation>
    <scope>NUCLEOTIDE SEQUENCE</scope>
    <source>
        <strain evidence="8">TRF0915ILg1</strain>
        <tissue evidence="8">Whole body</tissue>
    </source>
</reference>
<dbReference type="PANTHER" id="PTHR37984">
    <property type="entry name" value="PROTEIN CBG26694"/>
    <property type="match status" value="1"/>
</dbReference>
<accession>A0A8K0FYL8</accession>
<dbReference type="CDD" id="cd09274">
    <property type="entry name" value="RNase_HI_RT_Ty3"/>
    <property type="match status" value="1"/>
</dbReference>
<keyword evidence="3" id="KW-0540">Nuclease</keyword>
<keyword evidence="2" id="KW-0548">Nucleotidyltransferase</keyword>
<dbReference type="Proteomes" id="UP000801492">
    <property type="component" value="Unassembled WGS sequence"/>
</dbReference>
<dbReference type="GO" id="GO:0016787">
    <property type="term" value="F:hydrolase activity"/>
    <property type="evidence" value="ECO:0007669"/>
    <property type="project" value="UniProtKB-KW"/>
</dbReference>